<reference evidence="2 3" key="2">
    <citation type="journal article" date="2017" name="Int. J. Syst. Evol. Microbiol.">
        <title>Adaptation of Surface-Associated Bacteria to the Open Ocean: A Genomically Distinct Subpopulation of Phaeobacter gallaeciensis Colonizes Pacific Mesozooplankton.</title>
        <authorList>
            <person name="Freese H.M."/>
            <person name="Methner A."/>
            <person name="Overmann J."/>
        </authorList>
    </citation>
    <scope>NUCLEOTIDE SEQUENCE [LARGE SCALE GENOMIC DNA]</scope>
    <source>
        <strain evidence="2 3">P66</strain>
        <plasmid evidence="2 3">pP66_i</plasmid>
    </source>
</reference>
<sequence length="208" mass="22633">MTIRRLATATATISTLTTITFPGAVSAESCPTIKNDLDRLACYDKEAGLTPTQAGTTPVGGDWNVQIEKSEFKDTTDVFATLQSENALTCRNYGTPKKATLYLRCSEKTTAVYISTDCHLASGVRGYGQVEYRFGEKPASVREFDASTNNSALGLWSGSKAIPFIKAMEGSDRAIFRFTPYGQSKVVARFDITGIKEAIAPLRKECGW</sequence>
<evidence type="ECO:0000313" key="3">
    <source>
        <dbReference type="Proteomes" id="UP000236536"/>
    </source>
</evidence>
<proteinExistence type="predicted"/>
<dbReference type="Proteomes" id="UP000236536">
    <property type="component" value="Chromosome"/>
</dbReference>
<dbReference type="RefSeq" id="WP_102873903.1">
    <property type="nucleotide sequence ID" value="NZ_CP010705.1"/>
</dbReference>
<evidence type="ECO:0000313" key="2">
    <source>
        <dbReference type="EMBL" id="AUQ97413.1"/>
    </source>
</evidence>
<dbReference type="Pfam" id="PF11319">
    <property type="entry name" value="VasI"/>
    <property type="match status" value="1"/>
</dbReference>
<reference evidence="2 3" key="1">
    <citation type="journal article" date="2017" name="Genome Biol. Evol.">
        <title>Trajectories and Drivers of Genome Evolution in Surface-Associated Marine Phaeobacter.</title>
        <authorList>
            <person name="Freese H.M."/>
            <person name="Sikorski J."/>
            <person name="Bunk B."/>
            <person name="Scheuner C."/>
            <person name="Meier-Kolthoff J.P."/>
            <person name="Sproer C."/>
            <person name="Gram L."/>
            <person name="Overmann J."/>
        </authorList>
    </citation>
    <scope>NUCLEOTIDE SEQUENCE [LARGE SCALE GENOMIC DNA]</scope>
    <source>
        <strain evidence="2 3">P66</strain>
        <plasmid evidence="2 3">pP66_i</plasmid>
    </source>
</reference>
<dbReference type="EMBL" id="CP010705">
    <property type="protein sequence ID" value="AUQ93844.1"/>
    <property type="molecule type" value="Genomic_DNA"/>
</dbReference>
<name>A0ABM6RLF8_9RHOB</name>
<evidence type="ECO:0000313" key="1">
    <source>
        <dbReference type="EMBL" id="AUQ93844.1"/>
    </source>
</evidence>
<protein>
    <submittedName>
        <fullName evidence="2">Type VI secretion-associated protein, family</fullName>
    </submittedName>
</protein>
<keyword evidence="2" id="KW-0614">Plasmid</keyword>
<keyword evidence="3" id="KW-1185">Reference proteome</keyword>
<dbReference type="Proteomes" id="UP000236536">
    <property type="component" value="Plasmid pP66_i"/>
</dbReference>
<accession>A0ABM6RLF8</accession>
<organism evidence="2 3">
    <name type="scientific">Phaeobacter inhibens</name>
    <dbReference type="NCBI Taxonomy" id="221822"/>
    <lineage>
        <taxon>Bacteria</taxon>
        <taxon>Pseudomonadati</taxon>
        <taxon>Pseudomonadota</taxon>
        <taxon>Alphaproteobacteria</taxon>
        <taxon>Rhodobacterales</taxon>
        <taxon>Roseobacteraceae</taxon>
        <taxon>Phaeobacter</taxon>
    </lineage>
</organism>
<geneLocation type="plasmid" evidence="2 3">
    <name>pP66_i</name>
</geneLocation>
<gene>
    <name evidence="1" type="ORF">PhaeoP66_01040</name>
    <name evidence="2" type="ORF">PhaeoP66_04687</name>
</gene>
<dbReference type="EMBL" id="CP010714">
    <property type="protein sequence ID" value="AUQ97413.1"/>
    <property type="molecule type" value="Genomic_DNA"/>
</dbReference>
<dbReference type="InterPro" id="IPR017738">
    <property type="entry name" value="T6SS-assoc_VCA0118"/>
</dbReference>